<accession>A0AAE2YNB0</accession>
<gene>
    <name evidence="1" type="ORF">HFQ13_01865</name>
</gene>
<dbReference type="Proteomes" id="UP001197378">
    <property type="component" value="Unassembled WGS sequence"/>
</dbReference>
<protein>
    <recommendedName>
        <fullName evidence="3">PilZ domain-containing protein</fullName>
    </recommendedName>
</protein>
<sequence>MTGEPDSQGGVLVDDAIVEYLLYLRESGGAIALSDLRRGMHGIGRVVRLSSRGVTIACENFCSAHAKLLVAHYEPRRSVHFLLQEGKEEEPGLWLFPYPSSIQIRQERKHLRYTVSSPVLATWYDLQGKELVSGDVVDIGLGGFLASIYVSSEHAPDARTGKEGDRGQIVLRRNDSQQWKGQAELRRRVLLDPPADGKKAAGAAEFVLLGFAFQFSNPQAMNELTEFFQGVLGPVA</sequence>
<evidence type="ECO:0000313" key="2">
    <source>
        <dbReference type="Proteomes" id="UP001197378"/>
    </source>
</evidence>
<proteinExistence type="predicted"/>
<dbReference type="EMBL" id="JAAXYO010000029">
    <property type="protein sequence ID" value="MBU2786973.1"/>
    <property type="molecule type" value="Genomic_DNA"/>
</dbReference>
<dbReference type="RefSeq" id="WP_215871814.1">
    <property type="nucleotide sequence ID" value="NZ_JAAXYO010000029.1"/>
</dbReference>
<organism evidence="1 2">
    <name type="scientific">Igneacidithiobacillus copahuensis</name>
    <dbReference type="NCBI Taxonomy" id="2724909"/>
    <lineage>
        <taxon>Bacteria</taxon>
        <taxon>Pseudomonadati</taxon>
        <taxon>Pseudomonadota</taxon>
        <taxon>Acidithiobacillia</taxon>
        <taxon>Acidithiobacillales</taxon>
        <taxon>Acidithiobacillaceae</taxon>
        <taxon>Igneacidithiobacillus</taxon>
    </lineage>
</organism>
<evidence type="ECO:0008006" key="3">
    <source>
        <dbReference type="Google" id="ProtNLM"/>
    </source>
</evidence>
<dbReference type="AlphaFoldDB" id="A0AAE2YNB0"/>
<comment type="caution">
    <text evidence="1">The sequence shown here is derived from an EMBL/GenBank/DDBJ whole genome shotgun (WGS) entry which is preliminary data.</text>
</comment>
<name>A0AAE2YNB0_9PROT</name>
<reference evidence="1" key="1">
    <citation type="journal article" date="2021" name="ISME J.">
        <title>Genomic evolution of the class Acidithiobacillia: deep-branching Proteobacteria living in extreme acidic conditions.</title>
        <authorList>
            <person name="Moya-Beltran A."/>
            <person name="Beard S."/>
            <person name="Rojas-Villalobos C."/>
            <person name="Issotta F."/>
            <person name="Gallardo Y."/>
            <person name="Ulloa R."/>
            <person name="Giaveno A."/>
            <person name="Degli Esposti M."/>
            <person name="Johnson D.B."/>
            <person name="Quatrini R."/>
        </authorList>
    </citation>
    <scope>NUCLEOTIDE SEQUENCE</scope>
    <source>
        <strain evidence="1">VAN18-1</strain>
    </source>
</reference>
<evidence type="ECO:0000313" key="1">
    <source>
        <dbReference type="EMBL" id="MBU2786973.1"/>
    </source>
</evidence>
<keyword evidence="2" id="KW-1185">Reference proteome</keyword>